<dbReference type="Proteomes" id="UP000319160">
    <property type="component" value="Unassembled WGS sequence"/>
</dbReference>
<evidence type="ECO:0000313" key="1">
    <source>
        <dbReference type="EMBL" id="TRX96800.1"/>
    </source>
</evidence>
<keyword evidence="2" id="KW-1185">Reference proteome</keyword>
<reference evidence="2" key="1">
    <citation type="submission" date="2019-06" db="EMBL/GenBank/DDBJ databases">
        <title>Draft genome sequence of the griseofulvin-producing fungus Xylaria cubensis strain G536.</title>
        <authorList>
            <person name="Mead M.E."/>
            <person name="Raja H.A."/>
            <person name="Steenwyk J.L."/>
            <person name="Knowles S.L."/>
            <person name="Oberlies N.H."/>
            <person name="Rokas A."/>
        </authorList>
    </citation>
    <scope>NUCLEOTIDE SEQUENCE [LARGE SCALE GENOMIC DNA]</scope>
    <source>
        <strain evidence="2">G536</strain>
    </source>
</reference>
<name>A0A553I9C1_9PEZI</name>
<accession>A0A553I9C1</accession>
<proteinExistence type="predicted"/>
<evidence type="ECO:0000313" key="2">
    <source>
        <dbReference type="Proteomes" id="UP000319160"/>
    </source>
</evidence>
<dbReference type="OrthoDB" id="37659at2759"/>
<organism evidence="1 2">
    <name type="scientific">Xylaria flabelliformis</name>
    <dbReference type="NCBI Taxonomy" id="2512241"/>
    <lineage>
        <taxon>Eukaryota</taxon>
        <taxon>Fungi</taxon>
        <taxon>Dikarya</taxon>
        <taxon>Ascomycota</taxon>
        <taxon>Pezizomycotina</taxon>
        <taxon>Sordariomycetes</taxon>
        <taxon>Xylariomycetidae</taxon>
        <taxon>Xylariales</taxon>
        <taxon>Xylariaceae</taxon>
        <taxon>Xylaria</taxon>
    </lineage>
</organism>
<dbReference type="AlphaFoldDB" id="A0A553I9C1"/>
<gene>
    <name evidence="1" type="ORF">FHL15_002106</name>
</gene>
<comment type="caution">
    <text evidence="1">The sequence shown here is derived from an EMBL/GenBank/DDBJ whole genome shotgun (WGS) entry which is preliminary data.</text>
</comment>
<dbReference type="EMBL" id="VFLP01000008">
    <property type="protein sequence ID" value="TRX96800.1"/>
    <property type="molecule type" value="Genomic_DNA"/>
</dbReference>
<sequence length="162" mass="18546">MSSSHKQKNKAGLSNASYTKLYLTIFVFRGEPDFYCRRHVLAYFQSAENPEFHETVHAIRDDWKSPWRVDQVHKKSDWAMTVTYLYHCDGGVILVPKGQEMAPVDIMAAIPVEDREKDSGWNCQSFLLEGLEKLVAAGYQTQEWYNAVEDTLMDHLLDGAIG</sequence>
<protein>
    <submittedName>
        <fullName evidence="1">Uncharacterized protein</fullName>
    </submittedName>
</protein>